<dbReference type="EMBL" id="JAOVZW010000003">
    <property type="protein sequence ID" value="MCX8523100.1"/>
    <property type="molecule type" value="Genomic_DNA"/>
</dbReference>
<sequence>MAVIKNRIKISASYNSFIKEIIRLEKFDFQNHQKFNSNKITKAQLELMVESIFFAGFRSYEGFIREIFILYCLEKKTLSKKNIKSYLKPKNFEHSEQLLKSSMPFLDWTSPESIIARSELYLEDGYPIKLPYTTNLQQLKDYKRLRNHIAHNSVESEIQYEKLVRAYNSGVRPMVIPTPGKFLMLTSRLNPRNYLLLDFFDLMKQISIDMT</sequence>
<dbReference type="Proteomes" id="UP001073122">
    <property type="component" value="Unassembled WGS sequence"/>
</dbReference>
<protein>
    <recommendedName>
        <fullName evidence="3">RiboL-PSP-HEPN domain-containing protein</fullName>
    </recommendedName>
</protein>
<evidence type="ECO:0000313" key="2">
    <source>
        <dbReference type="Proteomes" id="UP001073122"/>
    </source>
</evidence>
<gene>
    <name evidence="1" type="ORF">OF897_04085</name>
</gene>
<evidence type="ECO:0000313" key="1">
    <source>
        <dbReference type="EMBL" id="MCX8523100.1"/>
    </source>
</evidence>
<name>A0ABT3XLV9_9FLAO</name>
<comment type="caution">
    <text evidence="1">The sequence shown here is derived from an EMBL/GenBank/DDBJ whole genome shotgun (WGS) entry which is preliminary data.</text>
</comment>
<proteinExistence type="predicted"/>
<accession>A0ABT3XLV9</accession>
<reference evidence="1" key="1">
    <citation type="submission" date="2022-10" db="EMBL/GenBank/DDBJ databases">
        <title>Chryseobacterium sp. nov., a novel bacterial species.</title>
        <authorList>
            <person name="Cao Y."/>
        </authorList>
    </citation>
    <scope>NUCLEOTIDE SEQUENCE</scope>
    <source>
        <strain evidence="1">CCTCC AB2015118</strain>
    </source>
</reference>
<evidence type="ECO:0008006" key="3">
    <source>
        <dbReference type="Google" id="ProtNLM"/>
    </source>
</evidence>
<keyword evidence="2" id="KW-1185">Reference proteome</keyword>
<organism evidence="1 2">
    <name type="scientific">Chryseobacterium formosus</name>
    <dbReference type="NCBI Taxonomy" id="1537363"/>
    <lineage>
        <taxon>Bacteria</taxon>
        <taxon>Pseudomonadati</taxon>
        <taxon>Bacteroidota</taxon>
        <taxon>Flavobacteriia</taxon>
        <taxon>Flavobacteriales</taxon>
        <taxon>Weeksellaceae</taxon>
        <taxon>Chryseobacterium group</taxon>
        <taxon>Chryseobacterium</taxon>
    </lineage>
</organism>
<dbReference type="RefSeq" id="WP_267264421.1">
    <property type="nucleotide sequence ID" value="NZ_JAOVZW010000003.1"/>
</dbReference>